<reference evidence="2 3" key="1">
    <citation type="submission" date="2022-04" db="EMBL/GenBank/DDBJ databases">
        <title>Spirosoma sp. strain RP8 genome sequencing and assembly.</title>
        <authorList>
            <person name="Jung Y."/>
        </authorList>
    </citation>
    <scope>NUCLEOTIDE SEQUENCE [LARGE SCALE GENOMIC DNA]</scope>
    <source>
        <strain evidence="2 3">RP8</strain>
    </source>
</reference>
<name>A0ABT0HUP7_9BACT</name>
<gene>
    <name evidence="2" type="ORF">M0L20_25390</name>
</gene>
<organism evidence="2 3">
    <name type="scientific">Spirosoma liriopis</name>
    <dbReference type="NCBI Taxonomy" id="2937440"/>
    <lineage>
        <taxon>Bacteria</taxon>
        <taxon>Pseudomonadati</taxon>
        <taxon>Bacteroidota</taxon>
        <taxon>Cytophagia</taxon>
        <taxon>Cytophagales</taxon>
        <taxon>Cytophagaceae</taxon>
        <taxon>Spirosoma</taxon>
    </lineage>
</organism>
<proteinExistence type="predicted"/>
<dbReference type="Proteomes" id="UP001202180">
    <property type="component" value="Unassembled WGS sequence"/>
</dbReference>
<keyword evidence="3" id="KW-1185">Reference proteome</keyword>
<feature type="signal peptide" evidence="1">
    <location>
        <begin position="1"/>
        <end position="20"/>
    </location>
</feature>
<evidence type="ECO:0000313" key="3">
    <source>
        <dbReference type="Proteomes" id="UP001202180"/>
    </source>
</evidence>
<accession>A0ABT0HUP7</accession>
<keyword evidence="1" id="KW-0732">Signal</keyword>
<protein>
    <submittedName>
        <fullName evidence="2">Uncharacterized protein</fullName>
    </submittedName>
</protein>
<comment type="caution">
    <text evidence="2">The sequence shown here is derived from an EMBL/GenBank/DDBJ whole genome shotgun (WGS) entry which is preliminary data.</text>
</comment>
<evidence type="ECO:0000256" key="1">
    <source>
        <dbReference type="SAM" id="SignalP"/>
    </source>
</evidence>
<feature type="chain" id="PRO_5046195266" evidence="1">
    <location>
        <begin position="21"/>
        <end position="123"/>
    </location>
</feature>
<dbReference type="EMBL" id="JALPRF010000007">
    <property type="protein sequence ID" value="MCK8495230.1"/>
    <property type="molecule type" value="Genomic_DNA"/>
</dbReference>
<sequence>MFKKVALTLIFLVVAPAVHSQQFNFQPCYAFWKLTDRLREGIELTPEDWQQLKETDGYKRVNTTAWNQFIQQVTLVYTPGNQERIQQQIKTDRSLQRIIRYEKEELNLKNYIARIDQLHLMDR</sequence>
<evidence type="ECO:0000313" key="2">
    <source>
        <dbReference type="EMBL" id="MCK8495230.1"/>
    </source>
</evidence>